<feature type="transmembrane region" description="Helical" evidence="8">
    <location>
        <begin position="236"/>
        <end position="262"/>
    </location>
</feature>
<organism evidence="9 10">
    <name type="scientific">Psychrilyobacter piezotolerans</name>
    <dbReference type="NCBI Taxonomy" id="2293438"/>
    <lineage>
        <taxon>Bacteria</taxon>
        <taxon>Fusobacteriati</taxon>
        <taxon>Fusobacteriota</taxon>
        <taxon>Fusobacteriia</taxon>
        <taxon>Fusobacteriales</taxon>
        <taxon>Fusobacteriaceae</taxon>
        <taxon>Psychrilyobacter</taxon>
    </lineage>
</organism>
<accession>A0ABX9KI48</accession>
<keyword evidence="3" id="KW-0813">Transport</keyword>
<evidence type="ECO:0000313" key="10">
    <source>
        <dbReference type="Proteomes" id="UP000263486"/>
    </source>
</evidence>
<keyword evidence="10" id="KW-1185">Reference proteome</keyword>
<evidence type="ECO:0000256" key="5">
    <source>
        <dbReference type="ARBA" id="ARBA00022692"/>
    </source>
</evidence>
<dbReference type="Gene3D" id="1.10.3470.10">
    <property type="entry name" value="ABC transporter involved in vitamin B12 uptake, BtuC"/>
    <property type="match status" value="1"/>
</dbReference>
<dbReference type="Pfam" id="PF01032">
    <property type="entry name" value="FecCD"/>
    <property type="match status" value="1"/>
</dbReference>
<evidence type="ECO:0000256" key="3">
    <source>
        <dbReference type="ARBA" id="ARBA00022448"/>
    </source>
</evidence>
<reference evidence="9 10" key="1">
    <citation type="submission" date="2018-08" db="EMBL/GenBank/DDBJ databases">
        <title>Draft genome sequence of Psychrilyobacter sp. strain SD5 isolated from Black Sea water.</title>
        <authorList>
            <person name="Yadav S."/>
            <person name="Villanueva L."/>
            <person name="Damste J.S.S."/>
        </authorList>
    </citation>
    <scope>NUCLEOTIDE SEQUENCE [LARGE SCALE GENOMIC DNA]</scope>
    <source>
        <strain evidence="9 10">SD5</strain>
    </source>
</reference>
<comment type="caution">
    <text evidence="9">The sequence shown here is derived from an EMBL/GenBank/DDBJ whole genome shotgun (WGS) entry which is preliminary data.</text>
</comment>
<evidence type="ECO:0000256" key="4">
    <source>
        <dbReference type="ARBA" id="ARBA00022475"/>
    </source>
</evidence>
<dbReference type="EMBL" id="QUAJ01000007">
    <property type="protein sequence ID" value="REI41817.1"/>
    <property type="molecule type" value="Genomic_DNA"/>
</dbReference>
<dbReference type="RefSeq" id="WP_114641814.1">
    <property type="nucleotide sequence ID" value="NZ_JAACIO010000006.1"/>
</dbReference>
<evidence type="ECO:0000256" key="1">
    <source>
        <dbReference type="ARBA" id="ARBA00004651"/>
    </source>
</evidence>
<feature type="transmembrane region" description="Helical" evidence="8">
    <location>
        <begin position="145"/>
        <end position="169"/>
    </location>
</feature>
<sequence>MKKHFKLWTTIGIILLILSIFFYLQMGYIKIPLKEVVESIKGGEGAPNWYIIHEVRLPRILTSILIGSILSMCGLVFQGVLLNPLADPYTLGISSGASFGAALAIVLNITIFGIFSTHIVSFIFAILCLTVVIQMGSFERKMNPTSIILGGIIIGAFFSAGLSFLKYLADEGVGAIIFWLLGSFTGKSWMEVGILSAVWVFGFIFFCYYAEDLNILALGEKSAISLGINPSKIRRILLVVSSILSAVAVSTCGIIGFVGLVVPHLLRFILGTDNKKLVIGCAIWGGVIMGAADNVVRVVLPNDIPVGVITSLLGAPFFALIFRKKMGGGSLR</sequence>
<protein>
    <submittedName>
        <fullName evidence="9">Iron ABC transporter permease</fullName>
    </submittedName>
</protein>
<dbReference type="CDD" id="cd06550">
    <property type="entry name" value="TM_ABC_iron-siderophores_like"/>
    <property type="match status" value="1"/>
</dbReference>
<name>A0ABX9KI48_9FUSO</name>
<feature type="transmembrane region" description="Helical" evidence="8">
    <location>
        <begin position="6"/>
        <end position="24"/>
    </location>
</feature>
<dbReference type="InterPro" id="IPR000522">
    <property type="entry name" value="ABC_transptr_permease_BtuC"/>
</dbReference>
<dbReference type="PANTHER" id="PTHR30472">
    <property type="entry name" value="FERRIC ENTEROBACTIN TRANSPORT SYSTEM PERMEASE PROTEIN"/>
    <property type="match status" value="1"/>
</dbReference>
<keyword evidence="4" id="KW-1003">Cell membrane</keyword>
<feature type="transmembrane region" description="Helical" evidence="8">
    <location>
        <begin position="304"/>
        <end position="322"/>
    </location>
</feature>
<gene>
    <name evidence="9" type="ORF">DYH56_05230</name>
</gene>
<dbReference type="Proteomes" id="UP000263486">
    <property type="component" value="Unassembled WGS sequence"/>
</dbReference>
<dbReference type="PANTHER" id="PTHR30472:SF25">
    <property type="entry name" value="ABC TRANSPORTER PERMEASE PROTEIN MJ0876-RELATED"/>
    <property type="match status" value="1"/>
</dbReference>
<keyword evidence="7 8" id="KW-0472">Membrane</keyword>
<comment type="similarity">
    <text evidence="2">Belongs to the binding-protein-dependent transport system permease family. FecCD subfamily.</text>
</comment>
<evidence type="ECO:0000256" key="7">
    <source>
        <dbReference type="ARBA" id="ARBA00023136"/>
    </source>
</evidence>
<evidence type="ECO:0000256" key="2">
    <source>
        <dbReference type="ARBA" id="ARBA00007935"/>
    </source>
</evidence>
<feature type="transmembrane region" description="Helical" evidence="8">
    <location>
        <begin position="60"/>
        <end position="81"/>
    </location>
</feature>
<evidence type="ECO:0000313" key="9">
    <source>
        <dbReference type="EMBL" id="REI41817.1"/>
    </source>
</evidence>
<feature type="transmembrane region" description="Helical" evidence="8">
    <location>
        <begin position="189"/>
        <end position="210"/>
    </location>
</feature>
<feature type="transmembrane region" description="Helical" evidence="8">
    <location>
        <begin position="101"/>
        <end position="133"/>
    </location>
</feature>
<keyword evidence="5 8" id="KW-0812">Transmembrane</keyword>
<evidence type="ECO:0000256" key="8">
    <source>
        <dbReference type="SAM" id="Phobius"/>
    </source>
</evidence>
<keyword evidence="6 8" id="KW-1133">Transmembrane helix</keyword>
<dbReference type="InterPro" id="IPR037294">
    <property type="entry name" value="ABC_BtuC-like"/>
</dbReference>
<dbReference type="SUPFAM" id="SSF81345">
    <property type="entry name" value="ABC transporter involved in vitamin B12 uptake, BtuC"/>
    <property type="match status" value="1"/>
</dbReference>
<evidence type="ECO:0000256" key="6">
    <source>
        <dbReference type="ARBA" id="ARBA00022989"/>
    </source>
</evidence>
<comment type="subcellular location">
    <subcellularLocation>
        <location evidence="1">Cell membrane</location>
        <topology evidence="1">Multi-pass membrane protein</topology>
    </subcellularLocation>
</comment>
<proteinExistence type="inferred from homology"/>